<feature type="domain" description="MRH" evidence="9">
    <location>
        <begin position="119"/>
        <end position="240"/>
    </location>
</feature>
<dbReference type="GO" id="GO:0005788">
    <property type="term" value="C:endoplasmic reticulum lumen"/>
    <property type="evidence" value="ECO:0007669"/>
    <property type="project" value="TreeGrafter"/>
</dbReference>
<comment type="subcellular location">
    <subcellularLocation>
        <location evidence="1">Endoplasmic reticulum</location>
    </subcellularLocation>
</comment>
<dbReference type="InterPro" id="IPR045149">
    <property type="entry name" value="OS-9-like"/>
</dbReference>
<evidence type="ECO:0000313" key="10">
    <source>
        <dbReference type="EMBL" id="KAK2160857.1"/>
    </source>
</evidence>
<protein>
    <recommendedName>
        <fullName evidence="6">Endoplasmic reticulum lectin 1</fullName>
    </recommendedName>
    <alternativeName>
        <fullName evidence="7">ER lectin</fullName>
    </alternativeName>
</protein>
<dbReference type="InterPro" id="IPR012913">
    <property type="entry name" value="OS9-like_dom"/>
</dbReference>
<evidence type="ECO:0000256" key="1">
    <source>
        <dbReference type="ARBA" id="ARBA00004240"/>
    </source>
</evidence>
<sequence>MDSKLPFTFLFIHIFVVDAYYDPYSDSSRFVIAFPGPLPKSKSNTDTESPTSVSSSPKTLKDITEVDDSLVLVTEGNEKYKCTIPEVSSGRSSQKQAKDGFNYAGATERELLAPLLQQSSCSYKIEPYWTYELCHSRFIRQYHEERESDKDTKLQEYYLGYYTEKVLIGMVRTKQIGGLDMPFFEVIYTDGTVCDLTGKARRTSVLYICHELGRGEIYELKETSSCEYEVIILTELLCMHPVYSTLAAAAWQRQYPISHHQARHCGTEVLQEG</sequence>
<dbReference type="Proteomes" id="UP001208570">
    <property type="component" value="Unassembled WGS sequence"/>
</dbReference>
<evidence type="ECO:0000313" key="11">
    <source>
        <dbReference type="Proteomes" id="UP001208570"/>
    </source>
</evidence>
<feature type="chain" id="PRO_5042207518" description="Endoplasmic reticulum lectin 1" evidence="8">
    <location>
        <begin position="20"/>
        <end position="273"/>
    </location>
</feature>
<dbReference type="InterPro" id="IPR009011">
    <property type="entry name" value="Man6P_isomerase_rcpt-bd_dom_sf"/>
</dbReference>
<evidence type="ECO:0000256" key="5">
    <source>
        <dbReference type="ARBA" id="ARBA00037585"/>
    </source>
</evidence>
<evidence type="ECO:0000259" key="9">
    <source>
        <dbReference type="PROSITE" id="PS51914"/>
    </source>
</evidence>
<gene>
    <name evidence="10" type="ORF">LSH36_126g08012</name>
</gene>
<comment type="caution">
    <text evidence="10">The sequence shown here is derived from an EMBL/GenBank/DDBJ whole genome shotgun (WGS) entry which is preliminary data.</text>
</comment>
<dbReference type="PANTHER" id="PTHR15414">
    <property type="entry name" value="OS-9-RELATED"/>
    <property type="match status" value="1"/>
</dbReference>
<reference evidence="10" key="1">
    <citation type="journal article" date="2023" name="Mol. Biol. Evol.">
        <title>Third-Generation Sequencing Reveals the Adaptive Role of the Epigenome in Three Deep-Sea Polychaetes.</title>
        <authorList>
            <person name="Perez M."/>
            <person name="Aroh O."/>
            <person name="Sun Y."/>
            <person name="Lan Y."/>
            <person name="Juniper S.K."/>
            <person name="Young C.R."/>
            <person name="Angers B."/>
            <person name="Qian P.Y."/>
        </authorList>
    </citation>
    <scope>NUCLEOTIDE SEQUENCE</scope>
    <source>
        <strain evidence="10">P08H-3</strain>
    </source>
</reference>
<dbReference type="SUPFAM" id="SSF50911">
    <property type="entry name" value="Mannose 6-phosphate receptor domain"/>
    <property type="match status" value="1"/>
</dbReference>
<comment type="function">
    <text evidence="5">Probable lectin that binds selectively to improperly folded lumenal proteins. May function in endoplasmic reticulum quality control and endoplasmic reticulum-associated degradation (ERAD) of both non-glycosylated proteins and glycoproteins.</text>
</comment>
<organism evidence="10 11">
    <name type="scientific">Paralvinella palmiformis</name>
    <dbReference type="NCBI Taxonomy" id="53620"/>
    <lineage>
        <taxon>Eukaryota</taxon>
        <taxon>Metazoa</taxon>
        <taxon>Spiralia</taxon>
        <taxon>Lophotrochozoa</taxon>
        <taxon>Annelida</taxon>
        <taxon>Polychaeta</taxon>
        <taxon>Sedentaria</taxon>
        <taxon>Canalipalpata</taxon>
        <taxon>Terebellida</taxon>
        <taxon>Terebelliformia</taxon>
        <taxon>Alvinellidae</taxon>
        <taxon>Paralvinella</taxon>
    </lineage>
</organism>
<dbReference type="Gene3D" id="2.70.130.10">
    <property type="entry name" value="Mannose-6-phosphate receptor binding domain"/>
    <property type="match status" value="1"/>
</dbReference>
<dbReference type="InterPro" id="IPR044865">
    <property type="entry name" value="MRH_dom"/>
</dbReference>
<dbReference type="EMBL" id="JAODUP010000126">
    <property type="protein sequence ID" value="KAK2160857.1"/>
    <property type="molecule type" value="Genomic_DNA"/>
</dbReference>
<proteinExistence type="predicted"/>
<keyword evidence="3" id="KW-0256">Endoplasmic reticulum</keyword>
<dbReference type="AlphaFoldDB" id="A0AAD9JWX6"/>
<evidence type="ECO:0000256" key="6">
    <source>
        <dbReference type="ARBA" id="ARBA00041108"/>
    </source>
</evidence>
<evidence type="ECO:0000256" key="2">
    <source>
        <dbReference type="ARBA" id="ARBA00022729"/>
    </source>
</evidence>
<accession>A0AAD9JWX6</accession>
<dbReference type="GO" id="GO:0030970">
    <property type="term" value="P:retrograde protein transport, ER to cytosol"/>
    <property type="evidence" value="ECO:0007669"/>
    <property type="project" value="TreeGrafter"/>
</dbReference>
<evidence type="ECO:0000256" key="3">
    <source>
        <dbReference type="ARBA" id="ARBA00022824"/>
    </source>
</evidence>
<feature type="signal peptide" evidence="8">
    <location>
        <begin position="1"/>
        <end position="19"/>
    </location>
</feature>
<dbReference type="GO" id="GO:0030968">
    <property type="term" value="P:endoplasmic reticulum unfolded protein response"/>
    <property type="evidence" value="ECO:0007669"/>
    <property type="project" value="InterPro"/>
</dbReference>
<keyword evidence="2 8" id="KW-0732">Signal</keyword>
<evidence type="ECO:0000256" key="4">
    <source>
        <dbReference type="ARBA" id="ARBA00023157"/>
    </source>
</evidence>
<dbReference type="Pfam" id="PF07915">
    <property type="entry name" value="PRKCSH"/>
    <property type="match status" value="1"/>
</dbReference>
<dbReference type="PANTHER" id="PTHR15414:SF0">
    <property type="entry name" value="ENDOPLASMIC RETICULUM LECTIN 1"/>
    <property type="match status" value="1"/>
</dbReference>
<evidence type="ECO:0000256" key="8">
    <source>
        <dbReference type="SAM" id="SignalP"/>
    </source>
</evidence>
<keyword evidence="11" id="KW-1185">Reference proteome</keyword>
<evidence type="ECO:0000256" key="7">
    <source>
        <dbReference type="ARBA" id="ARBA00041661"/>
    </source>
</evidence>
<keyword evidence="4" id="KW-1015">Disulfide bond</keyword>
<name>A0AAD9JWX6_9ANNE</name>
<dbReference type="PROSITE" id="PS51914">
    <property type="entry name" value="MRH"/>
    <property type="match status" value="1"/>
</dbReference>